<organism evidence="10 11">
    <name type="scientific">Paracoccus versutus</name>
    <name type="common">Thiobacillus versutus</name>
    <dbReference type="NCBI Taxonomy" id="34007"/>
    <lineage>
        <taxon>Bacteria</taxon>
        <taxon>Pseudomonadati</taxon>
        <taxon>Pseudomonadota</taxon>
        <taxon>Alphaproteobacteria</taxon>
        <taxon>Rhodobacterales</taxon>
        <taxon>Paracoccaceae</taxon>
        <taxon>Paracoccus</taxon>
    </lineage>
</organism>
<evidence type="ECO:0000256" key="7">
    <source>
        <dbReference type="SAM" id="MobiDB-lite"/>
    </source>
</evidence>
<keyword evidence="4 8" id="KW-0812">Transmembrane</keyword>
<evidence type="ECO:0000256" key="3">
    <source>
        <dbReference type="ARBA" id="ARBA00022475"/>
    </source>
</evidence>
<feature type="transmembrane region" description="Helical" evidence="8">
    <location>
        <begin position="27"/>
        <end position="49"/>
    </location>
</feature>
<evidence type="ECO:0000256" key="1">
    <source>
        <dbReference type="ARBA" id="ARBA00004651"/>
    </source>
</evidence>
<evidence type="ECO:0000256" key="8">
    <source>
        <dbReference type="SAM" id="Phobius"/>
    </source>
</evidence>
<dbReference type="InterPro" id="IPR011701">
    <property type="entry name" value="MFS"/>
</dbReference>
<feature type="transmembrane region" description="Helical" evidence="8">
    <location>
        <begin position="232"/>
        <end position="257"/>
    </location>
</feature>
<keyword evidence="3" id="KW-1003">Cell membrane</keyword>
<dbReference type="InterPro" id="IPR036259">
    <property type="entry name" value="MFS_trans_sf"/>
</dbReference>
<comment type="subcellular location">
    <subcellularLocation>
        <location evidence="1">Cell membrane</location>
        <topology evidence="1">Multi-pass membrane protein</topology>
    </subcellularLocation>
</comment>
<evidence type="ECO:0000256" key="6">
    <source>
        <dbReference type="ARBA" id="ARBA00023136"/>
    </source>
</evidence>
<protein>
    <submittedName>
        <fullName evidence="10">MFS family arabinose efflux permease</fullName>
    </submittedName>
</protein>
<feature type="transmembrane region" description="Helical" evidence="8">
    <location>
        <begin position="117"/>
        <end position="136"/>
    </location>
</feature>
<keyword evidence="2" id="KW-0813">Transport</keyword>
<feature type="transmembrane region" description="Helical" evidence="8">
    <location>
        <begin position="352"/>
        <end position="371"/>
    </location>
</feature>
<accession>A0AAQ0HK08</accession>
<dbReference type="RefSeq" id="WP_166436089.1">
    <property type="nucleotide sequence ID" value="NZ_CP035287.1"/>
</dbReference>
<evidence type="ECO:0000256" key="2">
    <source>
        <dbReference type="ARBA" id="ARBA00022448"/>
    </source>
</evidence>
<dbReference type="InterPro" id="IPR050171">
    <property type="entry name" value="MFS_Transporters"/>
</dbReference>
<dbReference type="AlphaFoldDB" id="A0AAQ0HK08"/>
<evidence type="ECO:0000256" key="5">
    <source>
        <dbReference type="ARBA" id="ARBA00022989"/>
    </source>
</evidence>
<keyword evidence="11" id="KW-1185">Reference proteome</keyword>
<gene>
    <name evidence="10" type="ORF">ATH84_10122</name>
</gene>
<dbReference type="EMBL" id="QUMX01000012">
    <property type="protein sequence ID" value="REG46984.1"/>
    <property type="molecule type" value="Genomic_DNA"/>
</dbReference>
<reference evidence="10 11" key="1">
    <citation type="submission" date="2018-08" db="EMBL/GenBank/DDBJ databases">
        <title>Genomic Encyclopedia of Archaeal and Bacterial Type Strains, Phase II (KMG-II): from individual species to whole genera.</title>
        <authorList>
            <person name="Goeker M."/>
        </authorList>
    </citation>
    <scope>NUCLEOTIDE SEQUENCE [LARGE SCALE GENOMIC DNA]</scope>
    <source>
        <strain evidence="10 11">DSM 582</strain>
    </source>
</reference>
<dbReference type="GO" id="GO:0005886">
    <property type="term" value="C:plasma membrane"/>
    <property type="evidence" value="ECO:0007669"/>
    <property type="project" value="UniProtKB-SubCell"/>
</dbReference>
<keyword evidence="5 8" id="KW-1133">Transmembrane helix</keyword>
<dbReference type="GO" id="GO:0022857">
    <property type="term" value="F:transmembrane transporter activity"/>
    <property type="evidence" value="ECO:0007669"/>
    <property type="project" value="InterPro"/>
</dbReference>
<keyword evidence="6 8" id="KW-0472">Membrane</keyword>
<feature type="transmembrane region" description="Helical" evidence="8">
    <location>
        <begin position="157"/>
        <end position="175"/>
    </location>
</feature>
<feature type="transmembrane region" description="Helical" evidence="8">
    <location>
        <begin position="263"/>
        <end position="282"/>
    </location>
</feature>
<proteinExistence type="predicted"/>
<evidence type="ECO:0000313" key="11">
    <source>
        <dbReference type="Proteomes" id="UP000256794"/>
    </source>
</evidence>
<dbReference type="PROSITE" id="PS50850">
    <property type="entry name" value="MFS"/>
    <property type="match status" value="1"/>
</dbReference>
<sequence length="402" mass="40864">MDGSTSSTNPVAAGAPMRPAEDPPPATHLHATFLIAGLCCSTLMTARLVLPSMALEQGAGAALTGLLAALFTLAPMLLNLRFGRWADRVGTLRPAMVSAGLIAGASIPGLLRPGLAQLLLAAGLIGAGTMFAHAVATRAVAQSSPTEAARARNLGTMLLFYALFQFLGPIAGAVALEQGGARLALAVTCLPGALALLLLGRGRHVFRGPAGATRAMPRRRGDLVMLPDLRRWLVTGSMFGAVLTVYPFVVSVHAAMIGLSTTQASLVLGACSAGTIVARLCVAPVVRLVRLPLALAAALMLGALVYALLPAMTGLGLFLAGSAVLGLSLGMGVPIALSLLMGTTPEGRANETMGLSMTLTNFIQTLLPLLLGTTGEHLGVAGMVWTMAAGMAACAVLAARGR</sequence>
<dbReference type="PANTHER" id="PTHR23517:SF13">
    <property type="entry name" value="MAJOR FACILITATOR SUPERFAMILY MFS_1"/>
    <property type="match status" value="1"/>
</dbReference>
<feature type="transmembrane region" description="Helical" evidence="8">
    <location>
        <begin position="61"/>
        <end position="80"/>
    </location>
</feature>
<feature type="transmembrane region" description="Helical" evidence="8">
    <location>
        <begin position="315"/>
        <end position="340"/>
    </location>
</feature>
<feature type="transmembrane region" description="Helical" evidence="8">
    <location>
        <begin position="289"/>
        <end position="309"/>
    </location>
</feature>
<evidence type="ECO:0000313" key="10">
    <source>
        <dbReference type="EMBL" id="REG46984.1"/>
    </source>
</evidence>
<feature type="transmembrane region" description="Helical" evidence="8">
    <location>
        <begin position="181"/>
        <end position="199"/>
    </location>
</feature>
<evidence type="ECO:0000259" key="9">
    <source>
        <dbReference type="PROSITE" id="PS50850"/>
    </source>
</evidence>
<dbReference type="SUPFAM" id="SSF103473">
    <property type="entry name" value="MFS general substrate transporter"/>
    <property type="match status" value="1"/>
</dbReference>
<dbReference type="Pfam" id="PF07690">
    <property type="entry name" value="MFS_1"/>
    <property type="match status" value="1"/>
</dbReference>
<dbReference type="Gene3D" id="1.20.1250.20">
    <property type="entry name" value="MFS general substrate transporter like domains"/>
    <property type="match status" value="1"/>
</dbReference>
<dbReference type="Proteomes" id="UP000256794">
    <property type="component" value="Unassembled WGS sequence"/>
</dbReference>
<feature type="compositionally biased region" description="Polar residues" evidence="7">
    <location>
        <begin position="1"/>
        <end position="10"/>
    </location>
</feature>
<evidence type="ECO:0000256" key="4">
    <source>
        <dbReference type="ARBA" id="ARBA00022692"/>
    </source>
</evidence>
<feature type="region of interest" description="Disordered" evidence="7">
    <location>
        <begin position="1"/>
        <end position="23"/>
    </location>
</feature>
<dbReference type="InterPro" id="IPR020846">
    <property type="entry name" value="MFS_dom"/>
</dbReference>
<feature type="transmembrane region" description="Helical" evidence="8">
    <location>
        <begin position="377"/>
        <end position="399"/>
    </location>
</feature>
<name>A0AAQ0HK08_PARVE</name>
<comment type="caution">
    <text evidence="10">The sequence shown here is derived from an EMBL/GenBank/DDBJ whole genome shotgun (WGS) entry which is preliminary data.</text>
</comment>
<feature type="domain" description="Major facilitator superfamily (MFS) profile" evidence="9">
    <location>
        <begin position="25"/>
        <end position="402"/>
    </location>
</feature>
<dbReference type="PANTHER" id="PTHR23517">
    <property type="entry name" value="RESISTANCE PROTEIN MDTM, PUTATIVE-RELATED-RELATED"/>
    <property type="match status" value="1"/>
</dbReference>